<name>A0A3M0CFE9_9PROT</name>
<keyword evidence="1" id="KW-0812">Transmembrane</keyword>
<dbReference type="InterPro" id="IPR007492">
    <property type="entry name" value="LytTR_DNA-bd_dom"/>
</dbReference>
<protein>
    <submittedName>
        <fullName evidence="3">LytTr DNA-binding domain-containing protein</fullName>
    </submittedName>
</protein>
<organism evidence="3 4">
    <name type="scientific">Eilatimonas milleporae</name>
    <dbReference type="NCBI Taxonomy" id="911205"/>
    <lineage>
        <taxon>Bacteria</taxon>
        <taxon>Pseudomonadati</taxon>
        <taxon>Pseudomonadota</taxon>
        <taxon>Alphaproteobacteria</taxon>
        <taxon>Kordiimonadales</taxon>
        <taxon>Kordiimonadaceae</taxon>
        <taxon>Eilatimonas</taxon>
    </lineage>
</organism>
<feature type="domain" description="HTH LytTR-type" evidence="2">
    <location>
        <begin position="206"/>
        <end position="295"/>
    </location>
</feature>
<dbReference type="GO" id="GO:0003677">
    <property type="term" value="F:DNA binding"/>
    <property type="evidence" value="ECO:0007669"/>
    <property type="project" value="UniProtKB-KW"/>
</dbReference>
<sequence length="298" mass="32040">MTRSVIARSGALLSEYCVSEPFARLMIGQRPGPGLARLAASVVFFSALVGALIALLHPSSSVNLDFFDNFLLWSLHALAAFIFTLGAEFLLLRTPWRRPYRLAVTLLLLPFFLAPVSILLDEAFDAEDIDGPMPGGRIAAYISEVLDIAPLAVPMMALALLLARLIVGRAAEVPAPVPTPAGDEPAAPPRPRLAALLDGVPAALGDDLVRLSAQDHYVEVVTTAGRHLLLARLADCVDRLGALDGVQTHRSHWVRLSHVTGLRAAGSAYECVLSNGDVVPVSRRRYSSLRHLIRARIG</sequence>
<evidence type="ECO:0000259" key="2">
    <source>
        <dbReference type="PROSITE" id="PS50930"/>
    </source>
</evidence>
<feature type="transmembrane region" description="Helical" evidence="1">
    <location>
        <begin position="99"/>
        <end position="118"/>
    </location>
</feature>
<evidence type="ECO:0000313" key="3">
    <source>
        <dbReference type="EMBL" id="RMB08122.1"/>
    </source>
</evidence>
<dbReference type="SMART" id="SM00850">
    <property type="entry name" value="LytTR"/>
    <property type="match status" value="1"/>
</dbReference>
<dbReference type="Proteomes" id="UP000271227">
    <property type="component" value="Unassembled WGS sequence"/>
</dbReference>
<dbReference type="PROSITE" id="PS50930">
    <property type="entry name" value="HTH_LYTTR"/>
    <property type="match status" value="1"/>
</dbReference>
<evidence type="ECO:0000313" key="4">
    <source>
        <dbReference type="Proteomes" id="UP000271227"/>
    </source>
</evidence>
<dbReference type="RefSeq" id="WP_147453547.1">
    <property type="nucleotide sequence ID" value="NZ_REFR01000011.1"/>
</dbReference>
<keyword evidence="1" id="KW-1133">Transmembrane helix</keyword>
<evidence type="ECO:0000256" key="1">
    <source>
        <dbReference type="SAM" id="Phobius"/>
    </source>
</evidence>
<accession>A0A3M0CFE9</accession>
<keyword evidence="1" id="KW-0472">Membrane</keyword>
<keyword evidence="4" id="KW-1185">Reference proteome</keyword>
<dbReference type="EMBL" id="REFR01000011">
    <property type="protein sequence ID" value="RMB08122.1"/>
    <property type="molecule type" value="Genomic_DNA"/>
</dbReference>
<keyword evidence="3" id="KW-0238">DNA-binding</keyword>
<comment type="caution">
    <text evidence="3">The sequence shown here is derived from an EMBL/GenBank/DDBJ whole genome shotgun (WGS) entry which is preliminary data.</text>
</comment>
<reference evidence="3 4" key="1">
    <citation type="submission" date="2018-10" db="EMBL/GenBank/DDBJ databases">
        <title>Genomic Encyclopedia of Archaeal and Bacterial Type Strains, Phase II (KMG-II): from individual species to whole genera.</title>
        <authorList>
            <person name="Goeker M."/>
        </authorList>
    </citation>
    <scope>NUCLEOTIDE SEQUENCE [LARGE SCALE GENOMIC DNA]</scope>
    <source>
        <strain evidence="3 4">DSM 25217</strain>
    </source>
</reference>
<gene>
    <name evidence="3" type="ORF">BXY39_2218</name>
</gene>
<dbReference type="Gene3D" id="2.40.50.1020">
    <property type="entry name" value="LytTr DNA-binding domain"/>
    <property type="match status" value="1"/>
</dbReference>
<feature type="transmembrane region" description="Helical" evidence="1">
    <location>
        <begin position="34"/>
        <end position="58"/>
    </location>
</feature>
<dbReference type="OrthoDB" id="7028951at2"/>
<feature type="transmembrane region" description="Helical" evidence="1">
    <location>
        <begin position="70"/>
        <end position="92"/>
    </location>
</feature>
<dbReference type="AlphaFoldDB" id="A0A3M0CFE9"/>
<dbReference type="Pfam" id="PF04397">
    <property type="entry name" value="LytTR"/>
    <property type="match status" value="1"/>
</dbReference>
<proteinExistence type="predicted"/>
<feature type="transmembrane region" description="Helical" evidence="1">
    <location>
        <begin position="138"/>
        <end position="162"/>
    </location>
</feature>
<dbReference type="InParanoid" id="A0A3M0CFE9"/>